<evidence type="ECO:0000256" key="6">
    <source>
        <dbReference type="ARBA" id="ARBA00022898"/>
    </source>
</evidence>
<accession>A0A3R9QWR5</accession>
<dbReference type="EMBL" id="RBVX01000001">
    <property type="protein sequence ID" value="RSL35074.1"/>
    <property type="molecule type" value="Genomic_DNA"/>
</dbReference>
<dbReference type="OrthoDB" id="9808002at2"/>
<comment type="catalytic activity">
    <reaction evidence="9">
        <text>(sulfur carrier)-H + L-cysteine = (sulfur carrier)-SH + L-alanine</text>
        <dbReference type="Rhea" id="RHEA:43892"/>
        <dbReference type="Rhea" id="RHEA-COMP:14737"/>
        <dbReference type="Rhea" id="RHEA-COMP:14739"/>
        <dbReference type="ChEBI" id="CHEBI:29917"/>
        <dbReference type="ChEBI" id="CHEBI:35235"/>
        <dbReference type="ChEBI" id="CHEBI:57972"/>
        <dbReference type="ChEBI" id="CHEBI:64428"/>
        <dbReference type="EC" id="2.8.1.7"/>
    </reaction>
</comment>
<organism evidence="12 13">
    <name type="scientific">Salibacterium salarium</name>
    <dbReference type="NCBI Taxonomy" id="284579"/>
    <lineage>
        <taxon>Bacteria</taxon>
        <taxon>Bacillati</taxon>
        <taxon>Bacillota</taxon>
        <taxon>Bacilli</taxon>
        <taxon>Bacillales</taxon>
        <taxon>Bacillaceae</taxon>
    </lineage>
</organism>
<evidence type="ECO:0000256" key="2">
    <source>
        <dbReference type="ARBA" id="ARBA00006490"/>
    </source>
</evidence>
<dbReference type="RefSeq" id="WP_125553365.1">
    <property type="nucleotide sequence ID" value="NZ_RBVX01000001.1"/>
</dbReference>
<evidence type="ECO:0000256" key="4">
    <source>
        <dbReference type="ARBA" id="ARBA00022679"/>
    </source>
</evidence>
<evidence type="ECO:0000313" key="13">
    <source>
        <dbReference type="Proteomes" id="UP000275076"/>
    </source>
</evidence>
<dbReference type="Gene3D" id="3.90.1150.10">
    <property type="entry name" value="Aspartate Aminotransferase, domain 1"/>
    <property type="match status" value="1"/>
</dbReference>
<comment type="caution">
    <text evidence="12">The sequence shown here is derived from an EMBL/GenBank/DDBJ whole genome shotgun (WGS) entry which is preliminary data.</text>
</comment>
<gene>
    <name evidence="12" type="ORF">D7Z54_00415</name>
</gene>
<evidence type="ECO:0000256" key="10">
    <source>
        <dbReference type="RuleBase" id="RU004504"/>
    </source>
</evidence>
<dbReference type="Proteomes" id="UP000275076">
    <property type="component" value="Unassembled WGS sequence"/>
</dbReference>
<proteinExistence type="inferred from homology"/>
<dbReference type="Gene3D" id="3.40.640.10">
    <property type="entry name" value="Type I PLP-dependent aspartate aminotransferase-like (Major domain)"/>
    <property type="match status" value="1"/>
</dbReference>
<keyword evidence="8" id="KW-0411">Iron-sulfur</keyword>
<dbReference type="Gene3D" id="1.10.260.50">
    <property type="match status" value="1"/>
</dbReference>
<dbReference type="SUPFAM" id="SSF53383">
    <property type="entry name" value="PLP-dependent transferases"/>
    <property type="match status" value="1"/>
</dbReference>
<protein>
    <recommendedName>
        <fullName evidence="3">cysteine desulfurase</fullName>
        <ecNumber evidence="3">2.8.1.7</ecNumber>
    </recommendedName>
</protein>
<evidence type="ECO:0000256" key="7">
    <source>
        <dbReference type="ARBA" id="ARBA00023004"/>
    </source>
</evidence>
<reference evidence="12 13" key="1">
    <citation type="submission" date="2018-10" db="EMBL/GenBank/DDBJ databases">
        <title>Draft genome sequence of Bacillus salarius IM0101, isolated from a hypersaline soil in Inner Mongolia, China.</title>
        <authorList>
            <person name="Yamprayoonswat W."/>
            <person name="Boonvisut S."/>
            <person name="Jumpathong W."/>
            <person name="Sittihan S."/>
            <person name="Ruangsuj P."/>
            <person name="Wanthongcharoen S."/>
            <person name="Thongpramul N."/>
            <person name="Pimmason S."/>
            <person name="Yu B."/>
            <person name="Yasawong M."/>
        </authorList>
    </citation>
    <scope>NUCLEOTIDE SEQUENCE [LARGE SCALE GENOMIC DNA]</scope>
    <source>
        <strain evidence="12 13">IM0101</strain>
    </source>
</reference>
<dbReference type="Pfam" id="PF00266">
    <property type="entry name" value="Aminotran_5"/>
    <property type="match status" value="1"/>
</dbReference>
<keyword evidence="13" id="KW-1185">Reference proteome</keyword>
<comment type="similarity">
    <text evidence="2">Belongs to the class-V pyridoxal-phosphate-dependent aminotransferase family. NifS/IscS subfamily.</text>
</comment>
<dbReference type="PROSITE" id="PS00595">
    <property type="entry name" value="AA_TRANSFER_CLASS_5"/>
    <property type="match status" value="1"/>
</dbReference>
<dbReference type="InterPro" id="IPR015424">
    <property type="entry name" value="PyrdxlP-dep_Trfase"/>
</dbReference>
<keyword evidence="5" id="KW-0479">Metal-binding</keyword>
<dbReference type="GO" id="GO:0031071">
    <property type="term" value="F:cysteine desulfurase activity"/>
    <property type="evidence" value="ECO:0007669"/>
    <property type="project" value="UniProtKB-EC"/>
</dbReference>
<evidence type="ECO:0000256" key="3">
    <source>
        <dbReference type="ARBA" id="ARBA00012239"/>
    </source>
</evidence>
<sequence>MKRIYMDYNASTPIAPEVQQIIIETLDGAYGNPSASHWAGIPAKKAVEKARTQIASLIGAAPEEIIFTSGGTEANNHVLKGTIDACPHKGHIITTKVEHPAVLEPCRHLEKYGTEVTYIETDTYGQVHPADIEAAIKENTVLISVMHANNEVGTVNPIHQIADIARRHHIPLHSDAAQSLGKISVDVNELGVDYLSIAGHKLYAPKGIGALYIRKGQTPESFMHGAGHEQGRRAGTENVVLAAGLGKACELIEYDNHQTDIQELRDDFWQQLQNEFGSRIIMNGHPVERLPNTLHVSFKGYIGQDILNDIPDVCASTGAACHSGSVNLSPVLKAIGTDTESGKGAIRFSLGRYTKKSDIQIVVESLKKIISN</sequence>
<evidence type="ECO:0000313" key="12">
    <source>
        <dbReference type="EMBL" id="RSL35074.1"/>
    </source>
</evidence>
<dbReference type="PANTHER" id="PTHR11601:SF34">
    <property type="entry name" value="CYSTEINE DESULFURASE"/>
    <property type="match status" value="1"/>
</dbReference>
<evidence type="ECO:0000256" key="5">
    <source>
        <dbReference type="ARBA" id="ARBA00022723"/>
    </source>
</evidence>
<name>A0A3R9QWR5_9BACI</name>
<feature type="domain" description="Aminotransferase class V" evidence="11">
    <location>
        <begin position="4"/>
        <end position="361"/>
    </location>
</feature>
<keyword evidence="7" id="KW-0408">Iron</keyword>
<keyword evidence="6" id="KW-0663">Pyridoxal phosphate</keyword>
<dbReference type="InterPro" id="IPR015422">
    <property type="entry name" value="PyrdxlP-dep_Trfase_small"/>
</dbReference>
<dbReference type="GO" id="GO:0046872">
    <property type="term" value="F:metal ion binding"/>
    <property type="evidence" value="ECO:0007669"/>
    <property type="project" value="UniProtKB-KW"/>
</dbReference>
<dbReference type="PIRSF" id="PIRSF005572">
    <property type="entry name" value="NifS"/>
    <property type="match status" value="1"/>
</dbReference>
<comment type="cofactor">
    <cofactor evidence="1 10">
        <name>pyridoxal 5'-phosphate</name>
        <dbReference type="ChEBI" id="CHEBI:597326"/>
    </cofactor>
</comment>
<keyword evidence="4" id="KW-0808">Transferase</keyword>
<dbReference type="FunFam" id="3.40.640.10:FF:000084">
    <property type="entry name" value="IscS-like cysteine desulfurase"/>
    <property type="match status" value="1"/>
</dbReference>
<dbReference type="PANTHER" id="PTHR11601">
    <property type="entry name" value="CYSTEINE DESULFURYLASE FAMILY MEMBER"/>
    <property type="match status" value="1"/>
</dbReference>
<dbReference type="InterPro" id="IPR016454">
    <property type="entry name" value="Cysteine_dSase"/>
</dbReference>
<dbReference type="AlphaFoldDB" id="A0A3R9QWR5"/>
<dbReference type="GO" id="GO:0051536">
    <property type="term" value="F:iron-sulfur cluster binding"/>
    <property type="evidence" value="ECO:0007669"/>
    <property type="project" value="UniProtKB-KW"/>
</dbReference>
<dbReference type="EC" id="2.8.1.7" evidence="3"/>
<dbReference type="InterPro" id="IPR015421">
    <property type="entry name" value="PyrdxlP-dep_Trfase_major"/>
</dbReference>
<evidence type="ECO:0000259" key="11">
    <source>
        <dbReference type="Pfam" id="PF00266"/>
    </source>
</evidence>
<evidence type="ECO:0000256" key="8">
    <source>
        <dbReference type="ARBA" id="ARBA00023014"/>
    </source>
</evidence>
<evidence type="ECO:0000256" key="9">
    <source>
        <dbReference type="ARBA" id="ARBA00050776"/>
    </source>
</evidence>
<evidence type="ECO:0000256" key="1">
    <source>
        <dbReference type="ARBA" id="ARBA00001933"/>
    </source>
</evidence>
<dbReference type="InterPro" id="IPR020578">
    <property type="entry name" value="Aminotrans_V_PyrdxlP_BS"/>
</dbReference>
<dbReference type="InterPro" id="IPR000192">
    <property type="entry name" value="Aminotrans_V_dom"/>
</dbReference>